<evidence type="ECO:0000256" key="3">
    <source>
        <dbReference type="ARBA" id="ARBA00023125"/>
    </source>
</evidence>
<proteinExistence type="inferred from homology"/>
<dbReference type="EMBL" id="CP087880">
    <property type="protein sequence ID" value="UGS39332.1"/>
    <property type="molecule type" value="Genomic_DNA"/>
</dbReference>
<dbReference type="Proteomes" id="UP001199659">
    <property type="component" value="Chromosome"/>
</dbReference>
<evidence type="ECO:0000313" key="7">
    <source>
        <dbReference type="Proteomes" id="UP001199659"/>
    </source>
</evidence>
<dbReference type="InterPro" id="IPR058163">
    <property type="entry name" value="LysR-type_TF_proteobact-type"/>
</dbReference>
<feature type="domain" description="HTH lysR-type" evidence="5">
    <location>
        <begin position="2"/>
        <end position="59"/>
    </location>
</feature>
<dbReference type="InterPro" id="IPR036390">
    <property type="entry name" value="WH_DNA-bd_sf"/>
</dbReference>
<keyword evidence="2" id="KW-0805">Transcription regulation</keyword>
<sequence length="300" mass="33407">MIDWNDFYYFSLIAEEGSYTQAAVRAGISKSMLSRRMSALEERLGVRLIQRTTRRLSLTPAGEQFAAECRTLVNLGKQAQAAVMAEQEQPQGLLRISAPVFVAESWLGEFVSDFILRWPLANVQLLAVNRPVDMIAEGIDISLVVTTTALNDSTFHARKLQTQRDILVTSPAWLAQNALPETVRGLAQIPALVRLNGNSIPRWHLVCGQETFEFEPKPRLQSNNLRVLLKAVLGGNGVALMPAFACQKELEAGNLQPLFPDWSTPPRDLLALYPARKGMPAITRIFIDELADWLALYPPQ</sequence>
<evidence type="ECO:0000256" key="1">
    <source>
        <dbReference type="ARBA" id="ARBA00009437"/>
    </source>
</evidence>
<evidence type="ECO:0000256" key="2">
    <source>
        <dbReference type="ARBA" id="ARBA00023015"/>
    </source>
</evidence>
<dbReference type="Pfam" id="PF03466">
    <property type="entry name" value="LysR_substrate"/>
    <property type="match status" value="1"/>
</dbReference>
<reference evidence="6 7" key="1">
    <citation type="journal article" date="2022" name="Int. J. Syst. Evol. Microbiol.">
        <title>Pseudocitrobacter corydidari sp. nov., isolated from the Asian emerald cockroach Corydidarum magnifica.</title>
        <authorList>
            <person name="Guzman J."/>
            <person name="Poehlein A."/>
            <person name="Glaeser S.P."/>
            <person name="Schwengers O."/>
            <person name="Blom J."/>
            <person name="Hollensteiner J."/>
            <person name="Kampfer P."/>
            <person name="Vilcinskas A."/>
        </authorList>
    </citation>
    <scope>NUCLEOTIDE SEQUENCE [LARGE SCALE GENOMIC DNA]</scope>
    <source>
        <strain evidence="6">G163CM</strain>
    </source>
</reference>
<dbReference type="Gene3D" id="1.10.10.10">
    <property type="entry name" value="Winged helix-like DNA-binding domain superfamily/Winged helix DNA-binding domain"/>
    <property type="match status" value="1"/>
</dbReference>
<keyword evidence="4" id="KW-0804">Transcription</keyword>
<dbReference type="InterPro" id="IPR005119">
    <property type="entry name" value="LysR_subst-bd"/>
</dbReference>
<dbReference type="InterPro" id="IPR036388">
    <property type="entry name" value="WH-like_DNA-bd_sf"/>
</dbReference>
<gene>
    <name evidence="6" type="primary">dmlR_1</name>
    <name evidence="6" type="ORF">G163CM_00040</name>
</gene>
<dbReference type="CDD" id="cd08422">
    <property type="entry name" value="PBP2_CrgA_like"/>
    <property type="match status" value="1"/>
</dbReference>
<evidence type="ECO:0000313" key="6">
    <source>
        <dbReference type="EMBL" id="UGS39332.1"/>
    </source>
</evidence>
<protein>
    <submittedName>
        <fullName evidence="6">HTH-type transcriptional regulator DmlR</fullName>
    </submittedName>
</protein>
<comment type="similarity">
    <text evidence="1">Belongs to the LysR transcriptional regulatory family.</text>
</comment>
<dbReference type="Gene3D" id="3.40.190.290">
    <property type="match status" value="1"/>
</dbReference>
<evidence type="ECO:0000259" key="5">
    <source>
        <dbReference type="PROSITE" id="PS50931"/>
    </source>
</evidence>
<dbReference type="InterPro" id="IPR000847">
    <property type="entry name" value="LysR_HTH_N"/>
</dbReference>
<organism evidence="6 7">
    <name type="scientific">Pseudocitrobacter corydidari</name>
    <dbReference type="NCBI Taxonomy" id="2891570"/>
    <lineage>
        <taxon>Bacteria</taxon>
        <taxon>Pseudomonadati</taxon>
        <taxon>Pseudomonadota</taxon>
        <taxon>Gammaproteobacteria</taxon>
        <taxon>Enterobacterales</taxon>
        <taxon>Enterobacteriaceae</taxon>
        <taxon>Pseudocitrobacter</taxon>
    </lineage>
</organism>
<dbReference type="SUPFAM" id="SSF46785">
    <property type="entry name" value="Winged helix' DNA-binding domain"/>
    <property type="match status" value="1"/>
</dbReference>
<keyword evidence="7" id="KW-1185">Reference proteome</keyword>
<dbReference type="Pfam" id="PF00126">
    <property type="entry name" value="HTH_1"/>
    <property type="match status" value="1"/>
</dbReference>
<dbReference type="RefSeq" id="WP_231826451.1">
    <property type="nucleotide sequence ID" value="NZ_CP087880.1"/>
</dbReference>
<dbReference type="PANTHER" id="PTHR30537">
    <property type="entry name" value="HTH-TYPE TRANSCRIPTIONAL REGULATOR"/>
    <property type="match status" value="1"/>
</dbReference>
<evidence type="ECO:0000256" key="4">
    <source>
        <dbReference type="ARBA" id="ARBA00023163"/>
    </source>
</evidence>
<dbReference type="PANTHER" id="PTHR30537:SF31">
    <property type="entry name" value="TRANSCRIPTIONAL REGULATOR, LYSR FAMILY"/>
    <property type="match status" value="1"/>
</dbReference>
<keyword evidence="3" id="KW-0238">DNA-binding</keyword>
<accession>A0ABY3RXH7</accession>
<dbReference type="PROSITE" id="PS50931">
    <property type="entry name" value="HTH_LYSR"/>
    <property type="match status" value="1"/>
</dbReference>
<dbReference type="SUPFAM" id="SSF53850">
    <property type="entry name" value="Periplasmic binding protein-like II"/>
    <property type="match status" value="1"/>
</dbReference>
<name>A0ABY3RXH7_9ENTR</name>